<dbReference type="OrthoDB" id="1470350at2759"/>
<dbReference type="InterPro" id="IPR050121">
    <property type="entry name" value="Cytochrome_P450_monoxygenase"/>
</dbReference>
<evidence type="ECO:0000313" key="7">
    <source>
        <dbReference type="Proteomes" id="UP000242875"/>
    </source>
</evidence>
<evidence type="ECO:0000256" key="5">
    <source>
        <dbReference type="RuleBase" id="RU000461"/>
    </source>
</evidence>
<dbReference type="GO" id="GO:0016705">
    <property type="term" value="F:oxidoreductase activity, acting on paired donors, with incorporation or reduction of molecular oxygen"/>
    <property type="evidence" value="ECO:0007669"/>
    <property type="project" value="InterPro"/>
</dbReference>
<evidence type="ECO:0000256" key="2">
    <source>
        <dbReference type="ARBA" id="ARBA00022723"/>
    </source>
</evidence>
<proteinExistence type="inferred from homology"/>
<dbReference type="InterPro" id="IPR017972">
    <property type="entry name" value="Cyt_P450_CS"/>
</dbReference>
<keyword evidence="7" id="KW-1185">Reference proteome</keyword>
<evidence type="ECO:0000313" key="6">
    <source>
        <dbReference type="EMBL" id="OZJ06559.1"/>
    </source>
</evidence>
<keyword evidence="5" id="KW-0503">Monooxygenase</keyword>
<dbReference type="Proteomes" id="UP000242875">
    <property type="component" value="Unassembled WGS sequence"/>
</dbReference>
<dbReference type="PRINTS" id="PR00385">
    <property type="entry name" value="P450"/>
</dbReference>
<dbReference type="GO" id="GO:0020037">
    <property type="term" value="F:heme binding"/>
    <property type="evidence" value="ECO:0007669"/>
    <property type="project" value="InterPro"/>
</dbReference>
<evidence type="ECO:0000256" key="3">
    <source>
        <dbReference type="ARBA" id="ARBA00023004"/>
    </source>
</evidence>
<dbReference type="PROSITE" id="PS00086">
    <property type="entry name" value="CYTOCHROME_P450"/>
    <property type="match status" value="1"/>
</dbReference>
<keyword evidence="2 4" id="KW-0479">Metal-binding</keyword>
<protein>
    <submittedName>
        <fullName evidence="6">Uncharacterized protein</fullName>
    </submittedName>
</protein>
<reference evidence="6 7" key="1">
    <citation type="journal article" date="2017" name="Mycologia">
        <title>Bifiguratus adelaidae, gen. et sp. nov., a new member of Mucoromycotina in endophytic and soil-dwelling habitats.</title>
        <authorList>
            <person name="Torres-Cruz T.J."/>
            <person name="Billingsley Tobias T.L."/>
            <person name="Almatruk M."/>
            <person name="Hesse C."/>
            <person name="Kuske C.R."/>
            <person name="Desiro A."/>
            <person name="Benucci G.M."/>
            <person name="Bonito G."/>
            <person name="Stajich J.E."/>
            <person name="Dunlap C."/>
            <person name="Arnold A.E."/>
            <person name="Porras-Alfaro A."/>
        </authorList>
    </citation>
    <scope>NUCLEOTIDE SEQUENCE [LARGE SCALE GENOMIC DNA]</scope>
    <source>
        <strain evidence="6 7">AZ0501</strain>
    </source>
</reference>
<dbReference type="EMBL" id="MVBO01000003">
    <property type="protein sequence ID" value="OZJ06559.1"/>
    <property type="molecule type" value="Genomic_DNA"/>
</dbReference>
<dbReference type="InterPro" id="IPR001128">
    <property type="entry name" value="Cyt_P450"/>
</dbReference>
<keyword evidence="5" id="KW-0560">Oxidoreductase</keyword>
<name>A0A261Y7I8_9FUNG</name>
<evidence type="ECO:0000256" key="4">
    <source>
        <dbReference type="PIRSR" id="PIRSR602401-1"/>
    </source>
</evidence>
<dbReference type="GO" id="GO:0004497">
    <property type="term" value="F:monooxygenase activity"/>
    <property type="evidence" value="ECO:0007669"/>
    <property type="project" value="UniProtKB-KW"/>
</dbReference>
<keyword evidence="4 5" id="KW-0349">Heme</keyword>
<dbReference type="Pfam" id="PF00067">
    <property type="entry name" value="p450"/>
    <property type="match status" value="1"/>
</dbReference>
<dbReference type="SUPFAM" id="SSF48264">
    <property type="entry name" value="Cytochrome P450"/>
    <property type="match status" value="1"/>
</dbReference>
<feature type="binding site" description="axial binding residue" evidence="4">
    <location>
        <position position="309"/>
    </location>
    <ligand>
        <name>heme</name>
        <dbReference type="ChEBI" id="CHEBI:30413"/>
    </ligand>
    <ligandPart>
        <name>Fe</name>
        <dbReference type="ChEBI" id="CHEBI:18248"/>
    </ligandPart>
</feature>
<sequence>MSTLVGYEPFVNNCIELLKQRFNEIATSGYTINLGHWLQCYAFDVIGEITFGKRFGFLDFGEDEDGVFRAIDQRGIYSSFVGQYAWPHRYLWHLMPKKSGHGYVGNFARQQIAQRQKELKDANTAKREGPPDFLSRFLEMHEEDPERVTVNDIITTSQSNIGAGSDTTSITLAAVFYHHLRNPETMNRLQDEVDTAAAEGRISSPVSFKEAQELPYLQAVIKEALRLHPATGFPMARVVPSGGAMLAERMFPPNTIVGINSWVAHRNTDVFGTDADRWRPERWFEIESSGRGPDAEKYFLAFGQGSRTCIGKNISLLEMSKLIPELVRYFDFELDPSLKEGELTTLNMWFVKICDFKASVKVRK</sequence>
<comment type="similarity">
    <text evidence="5">Belongs to the cytochrome P450 family.</text>
</comment>
<dbReference type="PANTHER" id="PTHR24305">
    <property type="entry name" value="CYTOCHROME P450"/>
    <property type="match status" value="1"/>
</dbReference>
<comment type="cofactor">
    <cofactor evidence="1 4">
        <name>heme</name>
        <dbReference type="ChEBI" id="CHEBI:30413"/>
    </cofactor>
</comment>
<comment type="caution">
    <text evidence="6">The sequence shown here is derived from an EMBL/GenBank/DDBJ whole genome shotgun (WGS) entry which is preliminary data.</text>
</comment>
<dbReference type="GO" id="GO:0005506">
    <property type="term" value="F:iron ion binding"/>
    <property type="evidence" value="ECO:0007669"/>
    <property type="project" value="InterPro"/>
</dbReference>
<accession>A0A261Y7I8</accession>
<dbReference type="InterPro" id="IPR036396">
    <property type="entry name" value="Cyt_P450_sf"/>
</dbReference>
<gene>
    <name evidence="6" type="ORF">BZG36_00480</name>
</gene>
<evidence type="ECO:0000256" key="1">
    <source>
        <dbReference type="ARBA" id="ARBA00001971"/>
    </source>
</evidence>
<dbReference type="PRINTS" id="PR00463">
    <property type="entry name" value="EP450I"/>
</dbReference>
<keyword evidence="3 4" id="KW-0408">Iron</keyword>
<dbReference type="PANTHER" id="PTHR24305:SF190">
    <property type="entry name" value="P450, PUTATIVE (EUROFUNG)-RELATED"/>
    <property type="match status" value="1"/>
</dbReference>
<organism evidence="6 7">
    <name type="scientific">Bifiguratus adelaidae</name>
    <dbReference type="NCBI Taxonomy" id="1938954"/>
    <lineage>
        <taxon>Eukaryota</taxon>
        <taxon>Fungi</taxon>
        <taxon>Fungi incertae sedis</taxon>
        <taxon>Mucoromycota</taxon>
        <taxon>Mucoromycotina</taxon>
        <taxon>Endogonomycetes</taxon>
        <taxon>Endogonales</taxon>
        <taxon>Endogonales incertae sedis</taxon>
        <taxon>Bifiguratus</taxon>
    </lineage>
</organism>
<dbReference type="CDD" id="cd11060">
    <property type="entry name" value="CYP57A1-like"/>
    <property type="match status" value="1"/>
</dbReference>
<dbReference type="Gene3D" id="1.10.630.10">
    <property type="entry name" value="Cytochrome P450"/>
    <property type="match status" value="1"/>
</dbReference>
<dbReference type="InterPro" id="IPR002401">
    <property type="entry name" value="Cyt_P450_E_grp-I"/>
</dbReference>
<dbReference type="AlphaFoldDB" id="A0A261Y7I8"/>